<dbReference type="EMBL" id="UGGU01000003">
    <property type="protein sequence ID" value="STO30982.1"/>
    <property type="molecule type" value="Genomic_DNA"/>
</dbReference>
<dbReference type="RefSeq" id="WP_005886374.1">
    <property type="nucleotide sequence ID" value="NZ_CASFEE010000001.1"/>
</dbReference>
<organism evidence="1 2">
    <name type="scientific">Fusobacterium necrogenes</name>
    <dbReference type="NCBI Taxonomy" id="858"/>
    <lineage>
        <taxon>Bacteria</taxon>
        <taxon>Fusobacteriati</taxon>
        <taxon>Fusobacteriota</taxon>
        <taxon>Fusobacteriia</taxon>
        <taxon>Fusobacteriales</taxon>
        <taxon>Fusobacteriaceae</taxon>
        <taxon>Fusobacterium</taxon>
    </lineage>
</organism>
<proteinExistence type="predicted"/>
<dbReference type="GeneID" id="62761901"/>
<keyword evidence="2" id="KW-1185">Reference proteome</keyword>
<dbReference type="PROSITE" id="PS52050">
    <property type="entry name" value="WYL"/>
    <property type="match status" value="1"/>
</dbReference>
<dbReference type="Proteomes" id="UP000255328">
    <property type="component" value="Unassembled WGS sequence"/>
</dbReference>
<evidence type="ECO:0000313" key="2">
    <source>
        <dbReference type="Proteomes" id="UP000255328"/>
    </source>
</evidence>
<sequence length="281" mass="34246">MKKIRVTVPEDIWRLMKNDTEEFGINNNKLCNYILERFKYNKKMEVEKLLETQGRPLKKIIQFDLNVSNREIYYDVLKANEVDIEAEYFRELFELYTSKFKYQRELFIFEDRVKAILEAIKEKKKIKIKYLKRVFSVEPYFIKREERGDENFLFCYDEEKKEYANFKLKELEIVSILEEKIKGKDKKYIENMRKNFDPFLGNGNIVKVRLTEEGESLLKSLTNYRPKLVKKEGHICYFEVANENAKLYFRQFSKEAEILEPKQLREEIRKEYLEILELYKD</sequence>
<dbReference type="AlphaFoldDB" id="A0A377GW46"/>
<gene>
    <name evidence="1" type="ORF">NCTC10723_00414</name>
</gene>
<evidence type="ECO:0000313" key="1">
    <source>
        <dbReference type="EMBL" id="STO30982.1"/>
    </source>
</evidence>
<dbReference type="OrthoDB" id="81955at2"/>
<reference evidence="1 2" key="1">
    <citation type="submission" date="2018-06" db="EMBL/GenBank/DDBJ databases">
        <authorList>
            <consortium name="Pathogen Informatics"/>
            <person name="Doyle S."/>
        </authorList>
    </citation>
    <scope>NUCLEOTIDE SEQUENCE [LARGE SCALE GENOMIC DNA]</scope>
    <source>
        <strain evidence="1 2">NCTC10723</strain>
    </source>
</reference>
<name>A0A377GW46_9FUSO</name>
<protein>
    <submittedName>
        <fullName evidence="1">Uncharacterized protein</fullName>
    </submittedName>
</protein>
<accession>A0A377GW46</accession>